<dbReference type="Gene3D" id="3.40.50.2300">
    <property type="match status" value="1"/>
</dbReference>
<evidence type="ECO:0000256" key="4">
    <source>
        <dbReference type="ARBA" id="ARBA00023125"/>
    </source>
</evidence>
<keyword evidence="2" id="KW-0597">Phosphoprotein</keyword>
<dbReference type="GO" id="GO:0005737">
    <property type="term" value="C:cytoplasm"/>
    <property type="evidence" value="ECO:0007669"/>
    <property type="project" value="UniProtKB-SubCell"/>
</dbReference>
<evidence type="ECO:0000313" key="9">
    <source>
        <dbReference type="EMBL" id="BAA95675.1"/>
    </source>
</evidence>
<dbReference type="InterPro" id="IPR007492">
    <property type="entry name" value="LytTR_DNA-bd_dom"/>
</dbReference>
<geneLocation type="plasmid" evidence="11">
    <name>pPI-1</name>
</geneLocation>
<dbReference type="Gene3D" id="2.40.50.1020">
    <property type="entry name" value="LytTr DNA-binding domain"/>
    <property type="match status" value="1"/>
</dbReference>
<keyword evidence="11" id="KW-0614">Plasmid</keyword>
<dbReference type="InterPro" id="IPR011006">
    <property type="entry name" value="CheY-like_superfamily"/>
</dbReference>
<proteinExistence type="predicted"/>
<reference evidence="9" key="1">
    <citation type="journal article" date="1998" name="Biosci. Biotechnol. Biochem.">
        <title>Purification and partial identifiaction of bacteriocin ISK-1, a new lantibiotic produced by Pediococcus sp. ISK-1.</title>
        <authorList>
            <person name="Kimura H."/>
            <person name="Matsusaki H."/>
            <person name="Sashihara T."/>
            <person name="Sonomoto K."/>
            <person name="Ishizaki A."/>
        </authorList>
    </citation>
    <scope>NUCLEOTIDE SEQUENCE</scope>
</reference>
<dbReference type="SMART" id="SM00850">
    <property type="entry name" value="LytTR"/>
    <property type="match status" value="1"/>
</dbReference>
<feature type="domain" description="HTH LytTR-type" evidence="8">
    <location>
        <begin position="136"/>
        <end position="242"/>
    </location>
</feature>
<keyword evidence="5" id="KW-0804">Transcription</keyword>
<dbReference type="GO" id="GO:0003677">
    <property type="term" value="F:DNA binding"/>
    <property type="evidence" value="ECO:0007669"/>
    <property type="project" value="UniProtKB-KW"/>
</dbReference>
<reference evidence="11" key="8">
    <citation type="journal article" date="2005" name="Plasmid">
        <title>Description of complete DNA sequence of two plasmids from the nukacin ISK-1 producer, Staphylococcus warneri ISK-1.</title>
        <authorList>
            <person name="Aso Y."/>
            <person name="Koga H."/>
            <person name="Sashihara T."/>
            <person name="Nagao J."/>
            <person name="Kanemasa Y."/>
            <person name="Nakayama J."/>
            <person name="Sonomoto K."/>
        </authorList>
    </citation>
    <scope>NUCLEOTIDE SEQUENCE</scope>
    <source>
        <strain evidence="11">ISK-1</strain>
        <plasmid evidence="11">pPI-1</plasmid>
    </source>
</reference>
<keyword evidence="3" id="KW-0805">Transcription regulation</keyword>
<evidence type="ECO:0000313" key="11">
    <source>
        <dbReference type="EMBL" id="BAD01006.1"/>
    </source>
</evidence>
<comment type="subcellular location">
    <subcellularLocation>
        <location evidence="1">Cytoplasm</location>
    </subcellularLocation>
</comment>
<evidence type="ECO:0000313" key="10">
    <source>
        <dbReference type="EMBL" id="BAC98758.1"/>
    </source>
</evidence>
<organism evidence="9">
    <name type="scientific">Staphylococcus warneri</name>
    <dbReference type="NCBI Taxonomy" id="1292"/>
    <lineage>
        <taxon>Bacteria</taxon>
        <taxon>Bacillati</taxon>
        <taxon>Bacillota</taxon>
        <taxon>Bacilli</taxon>
        <taxon>Bacillales</taxon>
        <taxon>Staphylococcaceae</taxon>
        <taxon>Staphylococcus</taxon>
    </lineage>
</organism>
<dbReference type="Pfam" id="PF00072">
    <property type="entry name" value="Response_reg"/>
    <property type="match status" value="1"/>
</dbReference>
<comment type="caution">
    <text evidence="6">Lacks conserved residue(s) required for the propagation of feature annotation.</text>
</comment>
<dbReference type="EMBL" id="AB034941">
    <property type="protein sequence ID" value="BAA95675.1"/>
    <property type="molecule type" value="Genomic_DNA"/>
</dbReference>
<keyword evidence="4" id="KW-0238">DNA-binding</keyword>
<evidence type="ECO:0000256" key="2">
    <source>
        <dbReference type="ARBA" id="ARBA00022553"/>
    </source>
</evidence>
<protein>
    <submittedName>
        <fullName evidence="10 11">Response regulator</fullName>
    </submittedName>
</protein>
<dbReference type="EMBL" id="AB125341">
    <property type="protein sequence ID" value="BAD01006.1"/>
    <property type="molecule type" value="Genomic_DNA"/>
</dbReference>
<dbReference type="RefSeq" id="WP_011152950.1">
    <property type="nucleotide sequence ID" value="NC_005207.3"/>
</dbReference>
<dbReference type="EMBL" id="AB121757">
    <property type="protein sequence ID" value="BAC98758.1"/>
    <property type="molecule type" value="Genomic_DNA"/>
</dbReference>
<evidence type="ECO:0000256" key="6">
    <source>
        <dbReference type="PROSITE-ProRule" id="PRU00169"/>
    </source>
</evidence>
<reference evidence="11" key="5">
    <citation type="journal article" date="2004" name="Biosci. Biotechnol. Biochem.">
        <title>Characterization of a Gene Cluster of Staphylococcus warneri ISK-1 Encoding the Biosynthesis of and Immunity to the Lantibiotic, Nukacin ISK-1.</title>
        <authorList>
            <person name="Aso Y."/>
            <person name="Sashihara T."/>
            <person name="Nagao J."/>
            <person name="Kanemasa Y."/>
            <person name="Koga H."/>
            <person name="Hashimoto T."/>
            <person name="Higuchi T."/>
            <person name="Adachi A."/>
            <person name="Nomiyama H."/>
            <person name="Ishizaki A."/>
            <person name="Nakayama J."/>
            <person name="Sonomoto K."/>
        </authorList>
    </citation>
    <scope>NUCLEOTIDE SEQUENCE</scope>
    <source>
        <strain evidence="11">ISK-1</strain>
        <plasmid evidence="11">pPI-1</plasmid>
    </source>
</reference>
<reference evidence="10" key="4">
    <citation type="journal article" date="2000" name="Biosci. Biotechnol. Biochem.">
        <title>A novel lantibiotic, nukacin ISK-1, of Staphylococcus warneri ISK-1: cloning of the structural gene and identification of the structure.</title>
        <authorList>
            <person name="Sashihara T."/>
            <person name="Kimura H."/>
            <person name="Higuchi T."/>
            <person name="Adachi A."/>
            <person name="Matsusaki H."/>
            <person name="Sonomoto K."/>
            <person name="Ishizaki A."/>
        </authorList>
    </citation>
    <scope>NUCLEOTIDE SEQUENCE</scope>
</reference>
<dbReference type="AlphaFoldDB" id="Q9KWM3"/>
<name>Q9KWM3_STAWA</name>
<dbReference type="GO" id="GO:0000156">
    <property type="term" value="F:phosphorelay response regulator activity"/>
    <property type="evidence" value="ECO:0007669"/>
    <property type="project" value="InterPro"/>
</dbReference>
<reference evidence="11" key="3">
    <citation type="journal article" date="2000" name="Biosci. Biotechnol. Biochem.">
        <title>A Novel Lantibiotic, Nukacin ISK-1, of Staphylococcus warneri ISK-1: Cloning of the Structural Gene and Identification of the Structure.</title>
        <authorList>
            <person name="Sashihara T."/>
            <person name="Kimura H."/>
            <person name="Higuchi T."/>
            <person name="Adachi A."/>
            <person name="Matsusaki H."/>
            <person name="Sonomoto K."/>
            <person name="Ishizaki A."/>
        </authorList>
    </citation>
    <scope>NUCLEOTIDE SEQUENCE</scope>
    <source>
        <strain evidence="11">ISK-1</strain>
        <plasmid evidence="11">pPI-1</plasmid>
    </source>
</reference>
<dbReference type="SUPFAM" id="SSF52172">
    <property type="entry name" value="CheY-like"/>
    <property type="match status" value="1"/>
</dbReference>
<dbReference type="PANTHER" id="PTHR37299">
    <property type="entry name" value="TRANSCRIPTIONAL REGULATOR-RELATED"/>
    <property type="match status" value="1"/>
</dbReference>
<dbReference type="Pfam" id="PF04397">
    <property type="entry name" value="LytTR"/>
    <property type="match status" value="1"/>
</dbReference>
<reference evidence="9" key="2">
    <citation type="submission" date="1999-11" db="EMBL/GenBank/DDBJ databases">
        <title>Staphylococcus warneri trucated nukM, nukA, orf1 genes, and the downstream region.</title>
        <authorList>
            <person name="Sashihara T."/>
            <person name="Kimura H."/>
            <person name="Higuchi T."/>
            <person name="Matsusaki H."/>
            <person name="Sonomoto K."/>
            <person name="Ishizaki A."/>
        </authorList>
    </citation>
    <scope>NUCLEOTIDE SEQUENCE</scope>
</reference>
<accession>Q9KWM3</accession>
<reference evidence="10" key="7">
    <citation type="journal article" date="2004" name="J. Biosci. Bioeng.">
        <title>Heterologous expression and functional analysis of the gene cluster for the biosynthesis of and immunity to the lantibiotic, nukacin ISK-1.</title>
        <authorList>
            <person name="Aso Y."/>
            <person name="Nagao J."/>
            <person name="Koga H."/>
            <person name="Okuda K."/>
            <person name="Kanemasa Y."/>
            <person name="Sashihara T."/>
            <person name="Nakayama J."/>
            <person name="Sonomoto K."/>
        </authorList>
    </citation>
    <scope>NUCLEOTIDE SEQUENCE</scope>
</reference>
<evidence type="ECO:0000256" key="1">
    <source>
        <dbReference type="ARBA" id="ARBA00004496"/>
    </source>
</evidence>
<evidence type="ECO:0000256" key="5">
    <source>
        <dbReference type="ARBA" id="ARBA00023163"/>
    </source>
</evidence>
<feature type="domain" description="Response regulatory" evidence="7">
    <location>
        <begin position="5"/>
        <end position="119"/>
    </location>
</feature>
<dbReference type="PROSITE" id="PS50930">
    <property type="entry name" value="HTH_LYTTR"/>
    <property type="match status" value="1"/>
</dbReference>
<dbReference type="PROSITE" id="PS50110">
    <property type="entry name" value="RESPONSE_REGULATORY"/>
    <property type="match status" value="1"/>
</dbReference>
<evidence type="ECO:0000259" key="7">
    <source>
        <dbReference type="PROSITE" id="PS50110"/>
    </source>
</evidence>
<dbReference type="InterPro" id="IPR001789">
    <property type="entry name" value="Sig_transdc_resp-reg_receiver"/>
</dbReference>
<evidence type="ECO:0000256" key="3">
    <source>
        <dbReference type="ARBA" id="ARBA00023015"/>
    </source>
</evidence>
<evidence type="ECO:0000259" key="8">
    <source>
        <dbReference type="PROSITE" id="PS50930"/>
    </source>
</evidence>
<reference evidence="10" key="6">
    <citation type="journal article" date="2004" name="Biosci. Biotechnol. Biochem.">
        <title>Characterization of a gene cluster of Staphylococcus warneri ISK-1 encoding the biosynthesis of and immunity to the lantibiotic, nukacin ISK-1.</title>
        <authorList>
            <person name="Aso Y."/>
            <person name="Sashihara T."/>
            <person name="Nagao J."/>
            <person name="Kanemasa Y."/>
            <person name="Koga H."/>
            <person name="Hashimoto T."/>
            <person name="Higuchi T."/>
            <person name="Adachi A."/>
            <person name="Nomiyama H."/>
            <person name="Ishizaki A."/>
            <person name="Nakayama J."/>
            <person name="Sonomoto K."/>
        </authorList>
    </citation>
    <scope>NUCLEOTIDE SEQUENCE</scope>
</reference>
<dbReference type="PANTHER" id="PTHR37299:SF1">
    <property type="entry name" value="STAGE 0 SPORULATION PROTEIN A HOMOLOG"/>
    <property type="match status" value="1"/>
</dbReference>
<dbReference type="PROSITE" id="PS51257">
    <property type="entry name" value="PROKAR_LIPOPROTEIN"/>
    <property type="match status" value="1"/>
</dbReference>
<sequence length="247" mass="28806">MKKINAIIIDDNASTREDLKVNLSYFSFVSCKGTFSEYIEAKNTLDKKDIDLIFLKINTNNNKFIDIANNINSIHKHIQIVFLSSDSKHAHKSFEAHPFDYLIQPVEPIKLEKCLLHFKNRCRKKFDLNNLKNRKIAIKKGKSLYFLEIDKITTAECCGRKIIITLDDKETVSYNGSLKYLEKKLYSYGFILVSRSLLIPLKSIKNIIFDKHSKCYILKSIKNNTVKITPEKYKKVKQTLSEFNWII</sequence>
<dbReference type="InterPro" id="IPR046947">
    <property type="entry name" value="LytR-like"/>
</dbReference>